<evidence type="ECO:0000256" key="1">
    <source>
        <dbReference type="SAM" id="MobiDB-lite"/>
    </source>
</evidence>
<dbReference type="STRING" id="587909.SAMN05421810_105346"/>
<dbReference type="InterPro" id="IPR031928">
    <property type="entry name" value="RsdA_SigD-bd"/>
</dbReference>
<dbReference type="RefSeq" id="WP_092531183.1">
    <property type="nucleotide sequence ID" value="NZ_FOWW01000005.1"/>
</dbReference>
<evidence type="ECO:0000313" key="5">
    <source>
        <dbReference type="Proteomes" id="UP000198727"/>
    </source>
</evidence>
<keyword evidence="2" id="KW-0472">Membrane</keyword>
<feature type="region of interest" description="Disordered" evidence="1">
    <location>
        <begin position="217"/>
        <end position="302"/>
    </location>
</feature>
<dbReference type="Proteomes" id="UP000198727">
    <property type="component" value="Unassembled WGS sequence"/>
</dbReference>
<dbReference type="OrthoDB" id="5191711at2"/>
<feature type="compositionally biased region" description="Low complexity" evidence="1">
    <location>
        <begin position="231"/>
        <end position="288"/>
    </location>
</feature>
<protein>
    <submittedName>
        <fullName evidence="4">Anti-sigma-D factor RsdA to sigma factor binding region</fullName>
    </submittedName>
</protein>
<accession>A0A1I5WZ26</accession>
<name>A0A1I5WZ26_9PSEU</name>
<keyword evidence="5" id="KW-1185">Reference proteome</keyword>
<keyword evidence="2" id="KW-1133">Transmembrane helix</keyword>
<proteinExistence type="predicted"/>
<dbReference type="Gene3D" id="6.10.250.1300">
    <property type="match status" value="1"/>
</dbReference>
<feature type="compositionally biased region" description="Basic and acidic residues" evidence="1">
    <location>
        <begin position="1"/>
        <end position="21"/>
    </location>
</feature>
<evidence type="ECO:0000256" key="2">
    <source>
        <dbReference type="SAM" id="Phobius"/>
    </source>
</evidence>
<evidence type="ECO:0000313" key="4">
    <source>
        <dbReference type="EMBL" id="SFQ24959.1"/>
    </source>
</evidence>
<evidence type="ECO:0000259" key="3">
    <source>
        <dbReference type="Pfam" id="PF16751"/>
    </source>
</evidence>
<gene>
    <name evidence="4" type="ORF">SAMN05421810_105346</name>
</gene>
<dbReference type="EMBL" id="FOWW01000005">
    <property type="protein sequence ID" value="SFQ24959.1"/>
    <property type="molecule type" value="Genomic_DNA"/>
</dbReference>
<keyword evidence="2" id="KW-0812">Transmembrane</keyword>
<organism evidence="4 5">
    <name type="scientific">Amycolatopsis arida</name>
    <dbReference type="NCBI Taxonomy" id="587909"/>
    <lineage>
        <taxon>Bacteria</taxon>
        <taxon>Bacillati</taxon>
        <taxon>Actinomycetota</taxon>
        <taxon>Actinomycetes</taxon>
        <taxon>Pseudonocardiales</taxon>
        <taxon>Pseudonocardiaceae</taxon>
        <taxon>Amycolatopsis</taxon>
    </lineage>
</organism>
<reference evidence="5" key="1">
    <citation type="submission" date="2016-10" db="EMBL/GenBank/DDBJ databases">
        <authorList>
            <person name="Varghese N."/>
            <person name="Submissions S."/>
        </authorList>
    </citation>
    <scope>NUCLEOTIDE SEQUENCE [LARGE SCALE GENOMIC DNA]</scope>
    <source>
        <strain evidence="5">CGMCC 4.5579</strain>
    </source>
</reference>
<feature type="transmembrane region" description="Helical" evidence="2">
    <location>
        <begin position="111"/>
        <end position="133"/>
    </location>
</feature>
<dbReference type="Pfam" id="PF16751">
    <property type="entry name" value="RsdA_SigD_bd"/>
    <property type="match status" value="1"/>
</dbReference>
<feature type="region of interest" description="Disordered" evidence="1">
    <location>
        <begin position="1"/>
        <end position="35"/>
    </location>
</feature>
<dbReference type="AlphaFoldDB" id="A0A1I5WZ26"/>
<sequence length="302" mass="31446">MTEQHSRRGSARDEAYARGSDDVVETTISGSPDDLSQVQADDALLDALGGSDPRAADGLGDQELNALLLAWRRDVDSVPFGELVDIDTAVTTVRRAALARRNAAAGRRRRFLVPVAAAAAVLAIGFTGTGLAARDAQPGDTLWALTKVLYADHARSVEAAAAVRTDLDAANLALAQGRYEEARRALEDAQHALAGVSSPDEAERLRAEHLALSMRLHDPAAPVQPTRPTATPGTSGSAKPSTSPSSPSATTQPQPTLPPETSSHQPTPSTSSSPSPSPVDGSESGSSPRYDPGQEPNEVPTT</sequence>
<feature type="domain" description="Anti-sigma-D factor RsdA sigma factor binding region" evidence="3">
    <location>
        <begin position="34"/>
        <end position="79"/>
    </location>
</feature>